<organism evidence="3">
    <name type="scientific">Babesia bigemina</name>
    <dbReference type="NCBI Taxonomy" id="5866"/>
    <lineage>
        <taxon>Eukaryota</taxon>
        <taxon>Sar</taxon>
        <taxon>Alveolata</taxon>
        <taxon>Apicomplexa</taxon>
        <taxon>Aconoidasida</taxon>
        <taxon>Piroplasmida</taxon>
        <taxon>Babesiidae</taxon>
        <taxon>Babesia</taxon>
    </lineage>
</organism>
<dbReference type="KEGG" id="bbig:BBBOND_0002260"/>
<feature type="signal peptide" evidence="2">
    <location>
        <begin position="1"/>
        <end position="28"/>
    </location>
</feature>
<dbReference type="OrthoDB" id="367021at2759"/>
<gene>
    <name evidence="3" type="ORF">BBBOND_0002260</name>
</gene>
<sequence>MTSINLYNNLLILTILLLTMLLKKPCRTLTPRLSSLVTLLGDSVKKAVENAIIAQINSNEELIKLYSSLVTNLSVSVNPAGQTDDTAVIGPLQVEVSKKIAEITDQITQLEQQNKLNNHSLPSPSPSAELAKLHSKLEALKEVEKLCGFLTNSNKQQNNPTNNILTHLCDGLETFLGFSSDSKGYTGSGIVYSDLDRLCDGVMGFLNGVLSNIHKHLGQHKSTLDSAINILNTNKQLGKNGFNAAIGEVVAGVRGYNDAVMKSNKKVSDVLTKMQKDADKYSAERLEKLLPPRNADDPVKIGNLIEAANETVAECLKKADEFNTALDMKNNAEELRNAMKDLNPNLITKIENVRENIKHESKRLNKLAEHEKNDLHSMEAEIKTKLHDVKCKVNEHIKKKVKDLVERLKDRVREMQTKLVDINVDLTKHLEKLEKWMKDVKKFIDEHPRVNAQKILEEIKWDNGGDTNVKRNKIDNAARELRMKAEELFRAGEAAKKTVQEKVSLALTQVITMNDALKQDLWKVKANIKKAVVALGKTLETNVKQDLTTLKGKIKSGLHPIVGGVETFSKQFAATKQAIDGAIQALHGDVGRLKELENVGTADMKFIHAFRGNNDPFQKLKVYFKILDEEVMSKLQTGITKIGEQMLERLASYAGGNNLQDELRKSPIKDGIAEALKSLSTVNTLDKLPDLTEVKTLLGNILFDDFKKESNGRFLK</sequence>
<dbReference type="VEuPathDB" id="PiroplasmaDB:BBBOND_0002260"/>
<proteinExistence type="predicted"/>
<evidence type="ECO:0000256" key="1">
    <source>
        <dbReference type="SAM" id="Coils"/>
    </source>
</evidence>
<feature type="chain" id="PRO_5001594366" evidence="2">
    <location>
        <begin position="29"/>
        <end position="716"/>
    </location>
</feature>
<feature type="coiled-coil region" evidence="1">
    <location>
        <begin position="350"/>
        <end position="425"/>
    </location>
</feature>
<dbReference type="EMBL" id="LK055025">
    <property type="protein sequence ID" value="CDR71574.1"/>
    <property type="molecule type" value="Genomic_DNA"/>
</dbReference>
<name>A0A061BJA5_BABBI</name>
<keyword evidence="1" id="KW-0175">Coiled coil</keyword>
<reference evidence="3" key="1">
    <citation type="journal article" date="2014" name="Nucleic Acids Res.">
        <title>The evolutionary dynamics of variant antigen genes in Babesia reveal a history of genomic innovation underlying host-parasite interaction.</title>
        <authorList>
            <person name="Jackson A.P."/>
            <person name="Otto T.D."/>
            <person name="Darby A."/>
            <person name="Ramaprasad A."/>
            <person name="Xia D."/>
            <person name="Echaide I.E."/>
            <person name="Farber M."/>
            <person name="Gahlot S."/>
            <person name="Gamble J."/>
            <person name="Gupta D."/>
            <person name="Gupta Y."/>
            <person name="Jackson L."/>
            <person name="Malandrin L."/>
            <person name="Malas T.B."/>
            <person name="Moussa E."/>
            <person name="Nair M."/>
            <person name="Reid AJ."/>
            <person name="Sanders M."/>
            <person name="Sharma J."/>
            <person name="Tracey A."/>
            <person name="Quail M.A."/>
            <person name="Weir W."/>
            <person name="Wastling J.M."/>
            <person name="Hall N."/>
            <person name="Willadsen P."/>
            <person name="Lingelbach K."/>
            <person name="Shiels B."/>
            <person name="Tait A."/>
            <person name="Berriman M."/>
            <person name="Allred D.R."/>
            <person name="Pain A."/>
        </authorList>
    </citation>
    <scope>NUCLEOTIDE SEQUENCE</scope>
    <source>
        <strain evidence="3">Bond</strain>
    </source>
</reference>
<evidence type="ECO:0000313" key="3">
    <source>
        <dbReference type="EMBL" id="CDR71574.1"/>
    </source>
</evidence>
<dbReference type="AlphaFoldDB" id="A0A061BJA5"/>
<dbReference type="RefSeq" id="XP_012770520.1">
    <property type="nucleotide sequence ID" value="XM_012915066.1"/>
</dbReference>
<keyword evidence="2" id="KW-0732">Signal</keyword>
<evidence type="ECO:0000256" key="2">
    <source>
        <dbReference type="SAM" id="SignalP"/>
    </source>
</evidence>
<protein>
    <submittedName>
        <fullName evidence="3">Uncharacterized protein</fullName>
    </submittedName>
</protein>
<accession>A0A061BJA5</accession>
<dbReference type="GeneID" id="24561797"/>
<reference evidence="3" key="2">
    <citation type="submission" date="2014-06" db="EMBL/GenBank/DDBJ databases">
        <authorList>
            <person name="Aslett M."/>
            <person name="De Silva Nishadi"/>
        </authorList>
    </citation>
    <scope>NUCLEOTIDE SEQUENCE</scope>
    <source>
        <strain evidence="3">Bond</strain>
    </source>
</reference>